<dbReference type="InterPro" id="IPR005543">
    <property type="entry name" value="PASTA_dom"/>
</dbReference>
<feature type="region of interest" description="Disordered" evidence="1">
    <location>
        <begin position="180"/>
        <end position="199"/>
    </location>
</feature>
<feature type="domain" description="PASTA" evidence="3">
    <location>
        <begin position="110"/>
        <end position="180"/>
    </location>
</feature>
<dbReference type="OrthoDB" id="9803895at2"/>
<dbReference type="PROSITE" id="PS51178">
    <property type="entry name" value="PASTA"/>
    <property type="match status" value="2"/>
</dbReference>
<dbReference type="EMBL" id="NOXX01000211">
    <property type="protein sequence ID" value="OYQ42785.1"/>
    <property type="molecule type" value="Genomic_DNA"/>
</dbReference>
<keyword evidence="2" id="KW-1133">Transmembrane helix</keyword>
<proteinExistence type="predicted"/>
<evidence type="ECO:0000259" key="3">
    <source>
        <dbReference type="PROSITE" id="PS51178"/>
    </source>
</evidence>
<dbReference type="CDD" id="cd06577">
    <property type="entry name" value="PASTA_pknB"/>
    <property type="match status" value="2"/>
</dbReference>
<dbReference type="SUPFAM" id="SSF54184">
    <property type="entry name" value="Penicillin-binding protein 2x (pbp-2x), c-terminal domain"/>
    <property type="match status" value="1"/>
</dbReference>
<evidence type="ECO:0000256" key="2">
    <source>
        <dbReference type="SAM" id="Phobius"/>
    </source>
</evidence>
<comment type="caution">
    <text evidence="4">The sequence shown here is derived from an EMBL/GenBank/DDBJ whole genome shotgun (WGS) entry which is preliminary data.</text>
</comment>
<dbReference type="RefSeq" id="WP_094486941.1">
    <property type="nucleotide sequence ID" value="NZ_NOXX01000211.1"/>
</dbReference>
<feature type="domain" description="PASTA" evidence="3">
    <location>
        <begin position="41"/>
        <end position="108"/>
    </location>
</feature>
<dbReference type="SMART" id="SM00740">
    <property type="entry name" value="PASTA"/>
    <property type="match status" value="2"/>
</dbReference>
<gene>
    <name evidence="4" type="ORF">CHX27_11625</name>
</gene>
<dbReference type="Gene3D" id="3.30.10.20">
    <property type="match status" value="2"/>
</dbReference>
<keyword evidence="5" id="KW-1185">Reference proteome</keyword>
<protein>
    <submittedName>
        <fullName evidence="4">PASTA domain-containing protein</fullName>
    </submittedName>
</protein>
<dbReference type="Pfam" id="PF03793">
    <property type="entry name" value="PASTA"/>
    <property type="match status" value="2"/>
</dbReference>
<organism evidence="4 5">
    <name type="scientific">Flavobacterium aurantiibacter</name>
    <dbReference type="NCBI Taxonomy" id="2023067"/>
    <lineage>
        <taxon>Bacteria</taxon>
        <taxon>Pseudomonadati</taxon>
        <taxon>Bacteroidota</taxon>
        <taxon>Flavobacteriia</taxon>
        <taxon>Flavobacteriales</taxon>
        <taxon>Flavobacteriaceae</taxon>
        <taxon>Flavobacterium</taxon>
    </lineage>
</organism>
<name>A0A255ZPH5_9FLAO</name>
<evidence type="ECO:0000256" key="1">
    <source>
        <dbReference type="SAM" id="MobiDB-lite"/>
    </source>
</evidence>
<evidence type="ECO:0000313" key="4">
    <source>
        <dbReference type="EMBL" id="OYQ42785.1"/>
    </source>
</evidence>
<evidence type="ECO:0000313" key="5">
    <source>
        <dbReference type="Proteomes" id="UP000216035"/>
    </source>
</evidence>
<dbReference type="Proteomes" id="UP000216035">
    <property type="component" value="Unassembled WGS sequence"/>
</dbReference>
<reference evidence="4 5" key="1">
    <citation type="submission" date="2017-07" db="EMBL/GenBank/DDBJ databases">
        <title>Flavobacterium cyanobacteriorum sp. nov., isolated from cyanobacterial aggregates in a eutrophic lake.</title>
        <authorList>
            <person name="Cai H."/>
        </authorList>
    </citation>
    <scope>NUCLEOTIDE SEQUENCE [LARGE SCALE GENOMIC DNA]</scope>
    <source>
        <strain evidence="4 5">TH167</strain>
    </source>
</reference>
<sequence length="199" mass="21969">MTLREYLTSKTFFGQLFLAFIITIAVGFLLLQYLDFSTNHGEEIAVPNLAKMSTEQAEEVLDDADLDYVVLDTVDFNPEFPKFSVVQQDPAPGEKVKSDRKIYLKINSGGYSTIRMPELVEKTLRNAESTLQSAGLTLGSLTYKPYIGKDMVLEVKCNGKTVKAGEKILKGSKIDLVLGDGSGGFEDEEDTQEPIDSLP</sequence>
<keyword evidence="2" id="KW-0472">Membrane</keyword>
<keyword evidence="2" id="KW-0812">Transmembrane</keyword>
<feature type="transmembrane region" description="Helical" evidence="2">
    <location>
        <begin position="12"/>
        <end position="34"/>
    </location>
</feature>
<dbReference type="AlphaFoldDB" id="A0A255ZPH5"/>
<accession>A0A255ZPH5</accession>